<feature type="repeat" description="WD" evidence="3">
    <location>
        <begin position="274"/>
        <end position="315"/>
    </location>
</feature>
<feature type="compositionally biased region" description="Basic and acidic residues" evidence="4">
    <location>
        <begin position="418"/>
        <end position="434"/>
    </location>
</feature>
<dbReference type="InterPro" id="IPR019775">
    <property type="entry name" value="WD40_repeat_CS"/>
</dbReference>
<keyword evidence="2" id="KW-0677">Repeat</keyword>
<keyword evidence="6" id="KW-1185">Reference proteome</keyword>
<feature type="compositionally biased region" description="Low complexity" evidence="4">
    <location>
        <begin position="101"/>
        <end position="113"/>
    </location>
</feature>
<dbReference type="PROSITE" id="PS50294">
    <property type="entry name" value="WD_REPEATS_REGION"/>
    <property type="match status" value="5"/>
</dbReference>
<reference evidence="5" key="1">
    <citation type="journal article" date="2021" name="Proc. Natl. Acad. Sci. U.S.A.">
        <title>Three genomes in the algal genus Volvox reveal the fate of a haploid sex-determining region after a transition to homothallism.</title>
        <authorList>
            <person name="Yamamoto K."/>
            <person name="Hamaji T."/>
            <person name="Kawai-Toyooka H."/>
            <person name="Matsuzaki R."/>
            <person name="Takahashi F."/>
            <person name="Nishimura Y."/>
            <person name="Kawachi M."/>
            <person name="Noguchi H."/>
            <person name="Minakuchi Y."/>
            <person name="Umen J.G."/>
            <person name="Toyoda A."/>
            <person name="Nozaki H."/>
        </authorList>
    </citation>
    <scope>NUCLEOTIDE SEQUENCE</scope>
    <source>
        <strain evidence="5">NIES-3780</strain>
    </source>
</reference>
<feature type="repeat" description="WD" evidence="3">
    <location>
        <begin position="35"/>
        <end position="76"/>
    </location>
</feature>
<dbReference type="PROSITE" id="PS50082">
    <property type="entry name" value="WD_REPEATS_2"/>
    <property type="match status" value="8"/>
</dbReference>
<feature type="repeat" description="WD" evidence="3">
    <location>
        <begin position="230"/>
        <end position="273"/>
    </location>
</feature>
<feature type="repeat" description="WD" evidence="3">
    <location>
        <begin position="316"/>
        <end position="347"/>
    </location>
</feature>
<evidence type="ECO:0000313" key="6">
    <source>
        <dbReference type="Proteomes" id="UP000747399"/>
    </source>
</evidence>
<feature type="repeat" description="WD" evidence="3">
    <location>
        <begin position="697"/>
        <end position="731"/>
    </location>
</feature>
<comment type="caution">
    <text evidence="5">The sequence shown here is derived from an EMBL/GenBank/DDBJ whole genome shotgun (WGS) entry which is preliminary data.</text>
</comment>
<gene>
    <name evidence="5" type="ORF">Vafri_17630</name>
</gene>
<evidence type="ECO:0000256" key="3">
    <source>
        <dbReference type="PROSITE-ProRule" id="PRU00221"/>
    </source>
</evidence>
<name>A0A8J4F7M3_9CHLO</name>
<feature type="region of interest" description="Disordered" evidence="4">
    <location>
        <begin position="378"/>
        <end position="437"/>
    </location>
</feature>
<dbReference type="Pfam" id="PF00400">
    <property type="entry name" value="WD40"/>
    <property type="match status" value="8"/>
</dbReference>
<proteinExistence type="predicted"/>
<dbReference type="InterPro" id="IPR020472">
    <property type="entry name" value="WD40_PAC1"/>
</dbReference>
<dbReference type="PANTHER" id="PTHR22847:SF637">
    <property type="entry name" value="WD REPEAT DOMAIN 5B"/>
    <property type="match status" value="1"/>
</dbReference>
<dbReference type="PRINTS" id="PR00320">
    <property type="entry name" value="GPROTEINBRPT"/>
</dbReference>
<dbReference type="InterPro" id="IPR015943">
    <property type="entry name" value="WD40/YVTN_repeat-like_dom_sf"/>
</dbReference>
<keyword evidence="1 3" id="KW-0853">WD repeat</keyword>
<dbReference type="GO" id="GO:1990234">
    <property type="term" value="C:transferase complex"/>
    <property type="evidence" value="ECO:0007669"/>
    <property type="project" value="UniProtKB-ARBA"/>
</dbReference>
<evidence type="ECO:0000256" key="4">
    <source>
        <dbReference type="SAM" id="MobiDB-lite"/>
    </source>
</evidence>
<evidence type="ECO:0000256" key="1">
    <source>
        <dbReference type="ARBA" id="ARBA00022574"/>
    </source>
</evidence>
<dbReference type="Gene3D" id="2.130.10.10">
    <property type="entry name" value="YVTN repeat-like/Quinoprotein amine dehydrogenase"/>
    <property type="match status" value="4"/>
</dbReference>
<evidence type="ECO:0000256" key="2">
    <source>
        <dbReference type="ARBA" id="ARBA00022737"/>
    </source>
</evidence>
<feature type="compositionally biased region" description="Low complexity" evidence="4">
    <location>
        <begin position="180"/>
        <end position="191"/>
    </location>
</feature>
<organism evidence="5 6">
    <name type="scientific">Volvox africanus</name>
    <dbReference type="NCBI Taxonomy" id="51714"/>
    <lineage>
        <taxon>Eukaryota</taxon>
        <taxon>Viridiplantae</taxon>
        <taxon>Chlorophyta</taxon>
        <taxon>core chlorophytes</taxon>
        <taxon>Chlorophyceae</taxon>
        <taxon>CS clade</taxon>
        <taxon>Chlamydomonadales</taxon>
        <taxon>Volvocaceae</taxon>
        <taxon>Volvox</taxon>
    </lineage>
</organism>
<dbReference type="EMBL" id="BNCO01000059">
    <property type="protein sequence ID" value="GIL63586.1"/>
    <property type="molecule type" value="Genomic_DNA"/>
</dbReference>
<feature type="region of interest" description="Disordered" evidence="4">
    <location>
        <begin position="150"/>
        <end position="219"/>
    </location>
</feature>
<feature type="compositionally biased region" description="Low complexity" evidence="4">
    <location>
        <begin position="151"/>
        <end position="168"/>
    </location>
</feature>
<dbReference type="InterPro" id="IPR001680">
    <property type="entry name" value="WD40_rpt"/>
</dbReference>
<evidence type="ECO:0008006" key="7">
    <source>
        <dbReference type="Google" id="ProtNLM"/>
    </source>
</evidence>
<feature type="repeat" description="WD" evidence="3">
    <location>
        <begin position="808"/>
        <end position="830"/>
    </location>
</feature>
<dbReference type="PANTHER" id="PTHR22847">
    <property type="entry name" value="WD40 REPEAT PROTEIN"/>
    <property type="match status" value="1"/>
</dbReference>
<feature type="repeat" description="WD" evidence="3">
    <location>
        <begin position="447"/>
        <end position="481"/>
    </location>
</feature>
<dbReference type="PROSITE" id="PS00678">
    <property type="entry name" value="WD_REPEATS_1"/>
    <property type="match status" value="2"/>
</dbReference>
<accession>A0A8J4F7M3</accession>
<dbReference type="AlphaFoldDB" id="A0A8J4F7M3"/>
<sequence>MASVCDDGKVILWGLPLAESAPAAVAAAIKELPTHGAHNDAAFCCTFSPDGKMLASGGKDGFVRLWEVATGEPIGQIDATVTSAAVATAAGADSPSSSRPVITSATSSSATIGVGSRPPMVKCIAVTARGSSLLVGMSGGEVSLWRHKRNSSINSTTSPSSPSSQSPLPTQPPQPPQPPQQQQTESPKSPSAASALQPAFGGRINGPMPGPAPAYEPRARSSSWSLHLTLRGHTADVDAVVPDRTKGERTAYSTGLDKTVRVWDLVNGCQLAVLYGHSDYVRGCDLSHDGQLLATGSSDGTVRIWDARAAASTPLPQQHALGVMQMAVASGNGYVATASQDNTVKIWALPVLQPQPLQLQPPPSSLPQAVDASALFQTPLPSPEQPQDGTREPPKSPQDSQQHKWGKEQPEQKSATAEADREEASSAVEGEKAGDTSSCGLGMVMQLTGHSGYVASVAIAPDEVTLATASYDRTVRVYRLDRPSVPELVLADGHRGFVTAVAFDAWGTRLASGGADGAIVFWDAASWEEHHFSPAAADADAVAAGDGTAGGSCGVPEDGDGLGDGTVSGKEDGDGNGGGDWMRPLQVESISGVSSVWSLAWSPVHYLLAAGHNSCAISLCAGMQPGQPRRPSLLHSLYHPPPDNAADGNGGGGATNGHVYGVAWSPDGEWLAGAYSGVRGGRARIWDVMHGEMIADFRAHEHDVWAVAFDPLDRNLFASCSYDGTAAVWNLLDLRSPARVITLRGHQGSLRSVAFFARRAAAPAAAHPGAATNDKTTATALPAAAAASNQWSLVVGAGNGENNVHRVIVTAGTDATVRVWSYKEGLRRREMSYICPWALTA</sequence>
<feature type="compositionally biased region" description="Pro residues" evidence="4">
    <location>
        <begin position="169"/>
        <end position="179"/>
    </location>
</feature>
<dbReference type="InterPro" id="IPR036322">
    <property type="entry name" value="WD40_repeat_dom_sf"/>
</dbReference>
<feature type="compositionally biased region" description="Basic and acidic residues" evidence="4">
    <location>
        <begin position="401"/>
        <end position="411"/>
    </location>
</feature>
<feature type="region of interest" description="Disordered" evidence="4">
    <location>
        <begin position="547"/>
        <end position="580"/>
    </location>
</feature>
<dbReference type="SUPFAM" id="SSF50978">
    <property type="entry name" value="WD40 repeat-like"/>
    <property type="match status" value="1"/>
</dbReference>
<evidence type="ECO:0000313" key="5">
    <source>
        <dbReference type="EMBL" id="GIL63586.1"/>
    </source>
</evidence>
<feature type="repeat" description="WD" evidence="3">
    <location>
        <begin position="491"/>
        <end position="523"/>
    </location>
</feature>
<dbReference type="Proteomes" id="UP000747399">
    <property type="component" value="Unassembled WGS sequence"/>
</dbReference>
<feature type="region of interest" description="Disordered" evidence="4">
    <location>
        <begin position="90"/>
        <end position="113"/>
    </location>
</feature>
<dbReference type="SUPFAM" id="SSF117289">
    <property type="entry name" value="Nucleoporin domain"/>
    <property type="match status" value="1"/>
</dbReference>
<dbReference type="SUPFAM" id="SSF63829">
    <property type="entry name" value="Calcium-dependent phosphotriesterase"/>
    <property type="match status" value="1"/>
</dbReference>
<protein>
    <recommendedName>
        <fullName evidence="7">WD40 repeat-like protein</fullName>
    </recommendedName>
</protein>
<dbReference type="SMART" id="SM00320">
    <property type="entry name" value="WD40"/>
    <property type="match status" value="11"/>
</dbReference>